<dbReference type="AlphaFoldDB" id="A0A1H4WAC4"/>
<accession>A0A1H4WAC4</accession>
<dbReference type="EMBL" id="FNSO01000004">
    <property type="protein sequence ID" value="SEC90213.1"/>
    <property type="molecule type" value="Genomic_DNA"/>
</dbReference>
<keyword evidence="2" id="KW-1133">Transmembrane helix</keyword>
<dbReference type="STRING" id="208445.SAMN04489727_5522"/>
<dbReference type="OrthoDB" id="3755818at2"/>
<name>A0A1H4WAC4_9PSEU</name>
<sequence>MKRRWKGDDSGAALPLVLVLVTVVAVVLGALLSFADTSVRTTVALRDQAASAYTADGALQAGINAIRNGTFTGAAGEHCFGGSDTLTLPNFGGAGSAAVSCTADPAKVLIQCPSLSVCNRPGNAILTLGTGGEDGLNIQQPTGSAFRVHGVVYSNSNIRVVNGSLDTNTAVYARGACAGTIRSTPAPSCGYGGSAIGADPGYAPALTSVPPRQPLPPCTKAGSLVTFQPGYYDDAAGLSAMMSSSSKCKDSTWWFTPGTYYFDFHNSAPVRPPSLPGGTDEWTIDNGYLVAGTPVDESGRIIAKPPVPAKIPGACDNPIEDAKAVGVQFVFGGDSRLAVKAGQAEICGTYRADRPPVALYGLTSGAESPVTAALGPGSVTGGFTGGTTASLSKVDGAGATWVAPGKSGGTATLTATGFSPATAPPAGTILTSAKVRVVHSNDNGASKDARTAQFTPAGGSPIPLTLSTPNDGSTATDVTDVTSQLAQAVYDGTFTGGQLGYSVNVKHEGTELVDALQLELSYTPPALRAESGCTQLLYTSPSACALVTAVNNSGNRFYVQGTTYAPKAVLDVTLNNATEPIFRFGVIARSLWVKETGSVTFTGAVIEVPDDSPGFVFGVYLSAYVCPGAGTCAPSGTPSARARVAYVDGDPTNPVPGARQVSVLSWSGNR</sequence>
<keyword evidence="2" id="KW-0812">Transmembrane</keyword>
<keyword evidence="4" id="KW-1185">Reference proteome</keyword>
<evidence type="ECO:0000313" key="3">
    <source>
        <dbReference type="EMBL" id="SEC90213.1"/>
    </source>
</evidence>
<gene>
    <name evidence="3" type="ORF">SAMN04489727_5522</name>
</gene>
<feature type="compositionally biased region" description="Polar residues" evidence="1">
    <location>
        <begin position="465"/>
        <end position="476"/>
    </location>
</feature>
<evidence type="ECO:0000313" key="4">
    <source>
        <dbReference type="Proteomes" id="UP000199622"/>
    </source>
</evidence>
<proteinExistence type="predicted"/>
<feature type="region of interest" description="Disordered" evidence="1">
    <location>
        <begin position="443"/>
        <end position="476"/>
    </location>
</feature>
<dbReference type="RefSeq" id="WP_091312416.1">
    <property type="nucleotide sequence ID" value="NZ_FNSO01000004.1"/>
</dbReference>
<keyword evidence="2" id="KW-0472">Membrane</keyword>
<reference evidence="4" key="1">
    <citation type="submission" date="2016-10" db="EMBL/GenBank/DDBJ databases">
        <authorList>
            <person name="Varghese N."/>
            <person name="Submissions S."/>
        </authorList>
    </citation>
    <scope>NUCLEOTIDE SEQUENCE [LARGE SCALE GENOMIC DNA]</scope>
    <source>
        <strain evidence="4">DSM 44544</strain>
    </source>
</reference>
<evidence type="ECO:0000256" key="1">
    <source>
        <dbReference type="SAM" id="MobiDB-lite"/>
    </source>
</evidence>
<protein>
    <submittedName>
        <fullName evidence="3">Tfp pilus assembly protein PilX</fullName>
    </submittedName>
</protein>
<feature type="transmembrane region" description="Helical" evidence="2">
    <location>
        <begin position="12"/>
        <end position="35"/>
    </location>
</feature>
<dbReference type="Proteomes" id="UP000199622">
    <property type="component" value="Unassembled WGS sequence"/>
</dbReference>
<organism evidence="3 4">
    <name type="scientific">Amycolatopsis tolypomycina</name>
    <dbReference type="NCBI Taxonomy" id="208445"/>
    <lineage>
        <taxon>Bacteria</taxon>
        <taxon>Bacillati</taxon>
        <taxon>Actinomycetota</taxon>
        <taxon>Actinomycetes</taxon>
        <taxon>Pseudonocardiales</taxon>
        <taxon>Pseudonocardiaceae</taxon>
        <taxon>Amycolatopsis</taxon>
    </lineage>
</organism>
<evidence type="ECO:0000256" key="2">
    <source>
        <dbReference type="SAM" id="Phobius"/>
    </source>
</evidence>